<dbReference type="RefSeq" id="WP_379580371.1">
    <property type="nucleotide sequence ID" value="NZ_JBHUFV010000064.1"/>
</dbReference>
<keyword evidence="3" id="KW-1185">Reference proteome</keyword>
<gene>
    <name evidence="2" type="ORF">ACFSKW_43640</name>
</gene>
<evidence type="ECO:0000313" key="3">
    <source>
        <dbReference type="Proteomes" id="UP001597368"/>
    </source>
</evidence>
<feature type="region of interest" description="Disordered" evidence="1">
    <location>
        <begin position="95"/>
        <end position="127"/>
    </location>
</feature>
<organism evidence="2 3">
    <name type="scientific">Nonomuraea mangrovi</name>
    <dbReference type="NCBI Taxonomy" id="2316207"/>
    <lineage>
        <taxon>Bacteria</taxon>
        <taxon>Bacillati</taxon>
        <taxon>Actinomycetota</taxon>
        <taxon>Actinomycetes</taxon>
        <taxon>Streptosporangiales</taxon>
        <taxon>Streptosporangiaceae</taxon>
        <taxon>Nonomuraea</taxon>
    </lineage>
</organism>
<evidence type="ECO:0000256" key="1">
    <source>
        <dbReference type="SAM" id="MobiDB-lite"/>
    </source>
</evidence>
<evidence type="ECO:0000313" key="2">
    <source>
        <dbReference type="EMBL" id="MFD1938389.1"/>
    </source>
</evidence>
<proteinExistence type="predicted"/>
<reference evidence="3" key="1">
    <citation type="journal article" date="2019" name="Int. J. Syst. Evol. Microbiol.">
        <title>The Global Catalogue of Microorganisms (GCM) 10K type strain sequencing project: providing services to taxonomists for standard genome sequencing and annotation.</title>
        <authorList>
            <consortium name="The Broad Institute Genomics Platform"/>
            <consortium name="The Broad Institute Genome Sequencing Center for Infectious Disease"/>
            <person name="Wu L."/>
            <person name="Ma J."/>
        </authorList>
    </citation>
    <scope>NUCLEOTIDE SEQUENCE [LARGE SCALE GENOMIC DNA]</scope>
    <source>
        <strain evidence="3">ICMP 6774ER</strain>
    </source>
</reference>
<dbReference type="Proteomes" id="UP001597368">
    <property type="component" value="Unassembled WGS sequence"/>
</dbReference>
<feature type="non-terminal residue" evidence="2">
    <location>
        <position position="1"/>
    </location>
</feature>
<dbReference type="EMBL" id="JBHUFV010000064">
    <property type="protein sequence ID" value="MFD1938389.1"/>
    <property type="molecule type" value="Genomic_DNA"/>
</dbReference>
<comment type="caution">
    <text evidence="2">The sequence shown here is derived from an EMBL/GenBank/DDBJ whole genome shotgun (WGS) entry which is preliminary data.</text>
</comment>
<feature type="region of interest" description="Disordered" evidence="1">
    <location>
        <begin position="1"/>
        <end position="58"/>
    </location>
</feature>
<accession>A0ABW4TBA1</accession>
<sequence length="127" mass="14173">SSGTSRSRNASMIDLTSDHQSRHGLIGPVPRGGSLPQPGFDPENRSGWDSVGPERPHAHDFEDELQRRLGITRPSSLSIDNIAIYARGRAWRHLPKEKDQMEDENSQLEAQPIDPPQASFPPWINQS</sequence>
<feature type="compositionally biased region" description="Polar residues" evidence="1">
    <location>
        <begin position="1"/>
        <end position="10"/>
    </location>
</feature>
<name>A0ABW4TBA1_9ACTN</name>
<protein>
    <submittedName>
        <fullName evidence="2">Uncharacterized protein</fullName>
    </submittedName>
</protein>
<feature type="compositionally biased region" description="Basic and acidic residues" evidence="1">
    <location>
        <begin position="42"/>
        <end position="58"/>
    </location>
</feature>